<keyword evidence="6" id="KW-1185">Reference proteome</keyword>
<comment type="similarity">
    <text evidence="2">Belongs to the Sph1/Sph2 family.</text>
</comment>
<dbReference type="GeneID" id="43839791"/>
<dbReference type="EMBL" id="FNPC01000001">
    <property type="protein sequence ID" value="SDX82453.1"/>
    <property type="molecule type" value="Genomic_DNA"/>
</dbReference>
<dbReference type="InterPro" id="IPR038729">
    <property type="entry name" value="Rad50/SbcC_AAA"/>
</dbReference>
<dbReference type="Gene3D" id="3.40.50.300">
    <property type="entry name" value="P-loop containing nucleotide triphosphate hydrolases"/>
    <property type="match status" value="1"/>
</dbReference>
<reference evidence="6" key="1">
    <citation type="submission" date="2016-10" db="EMBL/GenBank/DDBJ databases">
        <authorList>
            <person name="Varghese N."/>
            <person name="Submissions S."/>
        </authorList>
    </citation>
    <scope>NUCLEOTIDE SEQUENCE [LARGE SCALE GENOMIC DNA]</scope>
    <source>
        <strain evidence="6">DC30,IBRC 10041,KCTC 4046</strain>
    </source>
</reference>
<evidence type="ECO:0000259" key="4">
    <source>
        <dbReference type="Pfam" id="PF13476"/>
    </source>
</evidence>
<dbReference type="NCBIfam" id="NF045487">
    <property type="entry name" value="ASRP"/>
    <property type="match status" value="1"/>
</dbReference>
<feature type="coiled-coil region" evidence="3">
    <location>
        <begin position="345"/>
        <end position="504"/>
    </location>
</feature>
<feature type="coiled-coil region" evidence="3">
    <location>
        <begin position="136"/>
        <end position="291"/>
    </location>
</feature>
<gene>
    <name evidence="5" type="ORF">SAMN05216564_101607</name>
</gene>
<dbReference type="AlphaFoldDB" id="A0A1H3EUK3"/>
<dbReference type="PANTHER" id="PTHR32114:SF2">
    <property type="entry name" value="ABC TRANSPORTER ABCH.3"/>
    <property type="match status" value="1"/>
</dbReference>
<keyword evidence="1 3" id="KW-0175">Coiled coil</keyword>
<dbReference type="GO" id="GO:0006302">
    <property type="term" value="P:double-strand break repair"/>
    <property type="evidence" value="ECO:0007669"/>
    <property type="project" value="InterPro"/>
</dbReference>
<organism evidence="5 6">
    <name type="scientific">Halopenitus persicus</name>
    <dbReference type="NCBI Taxonomy" id="1048396"/>
    <lineage>
        <taxon>Archaea</taxon>
        <taxon>Methanobacteriati</taxon>
        <taxon>Methanobacteriota</taxon>
        <taxon>Stenosarchaea group</taxon>
        <taxon>Halobacteria</taxon>
        <taxon>Halobacteriales</taxon>
        <taxon>Haloferacaceae</taxon>
        <taxon>Halopenitus</taxon>
    </lineage>
</organism>
<protein>
    <recommendedName>
        <fullName evidence="4">Rad50/SbcC-type AAA domain-containing protein</fullName>
    </recommendedName>
</protein>
<evidence type="ECO:0000256" key="3">
    <source>
        <dbReference type="SAM" id="Coils"/>
    </source>
</evidence>
<dbReference type="PANTHER" id="PTHR32114">
    <property type="entry name" value="ABC TRANSPORTER ABCH.3"/>
    <property type="match status" value="1"/>
</dbReference>
<dbReference type="InterPro" id="IPR027417">
    <property type="entry name" value="P-loop_NTPase"/>
</dbReference>
<dbReference type="Gene3D" id="1.10.287.510">
    <property type="entry name" value="Helix hairpin bin"/>
    <property type="match status" value="1"/>
</dbReference>
<dbReference type="GO" id="GO:0016887">
    <property type="term" value="F:ATP hydrolysis activity"/>
    <property type="evidence" value="ECO:0007669"/>
    <property type="project" value="InterPro"/>
</dbReference>
<dbReference type="Proteomes" id="UP000199079">
    <property type="component" value="Unassembled WGS sequence"/>
</dbReference>
<evidence type="ECO:0000313" key="5">
    <source>
        <dbReference type="EMBL" id="SDX82453.1"/>
    </source>
</evidence>
<accession>A0A1H3EUK3</accession>
<feature type="domain" description="Rad50/SbcC-type AAA" evidence="4">
    <location>
        <begin position="15"/>
        <end position="254"/>
    </location>
</feature>
<dbReference type="OrthoDB" id="241568at2157"/>
<dbReference type="RefSeq" id="WP_021074895.1">
    <property type="nucleotide sequence ID" value="NZ_FNPC01000001.1"/>
</dbReference>
<dbReference type="Pfam" id="PF13476">
    <property type="entry name" value="AAA_23"/>
    <property type="match status" value="1"/>
</dbReference>
<evidence type="ECO:0000256" key="2">
    <source>
        <dbReference type="ARBA" id="ARBA00049666"/>
    </source>
</evidence>
<evidence type="ECO:0000256" key="1">
    <source>
        <dbReference type="ARBA" id="ARBA00023054"/>
    </source>
</evidence>
<dbReference type="SUPFAM" id="SSF52540">
    <property type="entry name" value="P-loop containing nucleoside triphosphate hydrolases"/>
    <property type="match status" value="1"/>
</dbReference>
<name>A0A1H3EUK3_9EURY</name>
<evidence type="ECO:0000313" key="6">
    <source>
        <dbReference type="Proteomes" id="UP000199079"/>
    </source>
</evidence>
<sequence length="648" mass="74184">MSSQDTPAREVRVAAENIGGIDSDELTIAPGVTVLSGRNATNRTSFLQAIMAGLGSERSSLKGDADEGFVELEIGDETYTRTLTRHGDQVSYGGDPYLDDPQLADLFAFLLENNEARRAVERGDDLRDLIMRPVDTADIESEITELEREKQRIDSQIEEYERLQSELPSLETERHEIETELEEARAEREELQTAIEEADVSLEESRSQKREIEEAFDRLREARSELEDLEFELEAERTTLEDLTDERDELEERLAEAEAADEDPQRLAGRIEELRNRQRALNETLSQLGSVISFNEEMLEGDGLDLEEADVAGDGGTGELTDQLVAAEDRTVCWTCGSEVDADRIEATVDRLRELRTEKLSERNELQERINDLTSEKSEIERKERELDRTRRRLDDVEAEIETTEERIADLEERIADQEERVEELEAETETVGGEYDEVLELHREANELDLRIDRLESDLADIDAQIEERESAEEQHESLQERREEIADELTELRTRVDRIEEESVESFNDHMASVLEVLEYDNIERIWIERKTRNVREGRQKVTKSTFDLQIVRVADDGTTYRDTIDHLSESEREVIGLVFALAGYLVHEVYEELPVMLLDSLEAIDADRIARVVDYFEEFADYLVVALLPEDADAVIDAGTSVAEF</sequence>
<proteinExistence type="inferred from homology"/>